<evidence type="ECO:0000313" key="9">
    <source>
        <dbReference type="EMBL" id="PHK96530.1"/>
    </source>
</evidence>
<dbReference type="CDD" id="cd06261">
    <property type="entry name" value="TM_PBP2"/>
    <property type="match status" value="1"/>
</dbReference>
<evidence type="ECO:0000256" key="1">
    <source>
        <dbReference type="ARBA" id="ARBA00004651"/>
    </source>
</evidence>
<feature type="transmembrane region" description="Helical" evidence="7">
    <location>
        <begin position="103"/>
        <end position="124"/>
    </location>
</feature>
<evidence type="ECO:0000256" key="4">
    <source>
        <dbReference type="ARBA" id="ARBA00022692"/>
    </source>
</evidence>
<feature type="transmembrane region" description="Helical" evidence="7">
    <location>
        <begin position="136"/>
        <end position="157"/>
    </location>
</feature>
<keyword evidence="3" id="KW-1003">Cell membrane</keyword>
<dbReference type="Proteomes" id="UP000223527">
    <property type="component" value="Unassembled WGS sequence"/>
</dbReference>
<evidence type="ECO:0000256" key="5">
    <source>
        <dbReference type="ARBA" id="ARBA00022989"/>
    </source>
</evidence>
<dbReference type="OrthoDB" id="7834831at2"/>
<evidence type="ECO:0000256" key="2">
    <source>
        <dbReference type="ARBA" id="ARBA00022448"/>
    </source>
</evidence>
<comment type="caution">
    <text evidence="9">The sequence shown here is derived from an EMBL/GenBank/DDBJ whole genome shotgun (WGS) entry which is preliminary data.</text>
</comment>
<evidence type="ECO:0000256" key="3">
    <source>
        <dbReference type="ARBA" id="ARBA00022475"/>
    </source>
</evidence>
<gene>
    <name evidence="9" type="ORF">CR162_04180</name>
</gene>
<keyword evidence="6 7" id="KW-0472">Membrane</keyword>
<proteinExistence type="inferred from homology"/>
<dbReference type="PROSITE" id="PS50928">
    <property type="entry name" value="ABC_TM1"/>
    <property type="match status" value="1"/>
</dbReference>
<comment type="subcellular location">
    <subcellularLocation>
        <location evidence="1 7">Cell membrane</location>
        <topology evidence="1 7">Multi-pass membrane protein</topology>
    </subcellularLocation>
</comment>
<dbReference type="GO" id="GO:0005886">
    <property type="term" value="C:plasma membrane"/>
    <property type="evidence" value="ECO:0007669"/>
    <property type="project" value="UniProtKB-SubCell"/>
</dbReference>
<dbReference type="Gene3D" id="1.10.3720.10">
    <property type="entry name" value="MetI-like"/>
    <property type="match status" value="1"/>
</dbReference>
<dbReference type="GO" id="GO:0071916">
    <property type="term" value="F:dipeptide transmembrane transporter activity"/>
    <property type="evidence" value="ECO:0007669"/>
    <property type="project" value="TreeGrafter"/>
</dbReference>
<dbReference type="InterPro" id="IPR045621">
    <property type="entry name" value="BPD_transp_1_N"/>
</dbReference>
<accession>A0A2C7ADL5</accession>
<protein>
    <submittedName>
        <fullName evidence="9">D-Ala-D-Ala transporter</fullName>
    </submittedName>
</protein>
<dbReference type="Pfam" id="PF00528">
    <property type="entry name" value="BPD_transp_1"/>
    <property type="match status" value="1"/>
</dbReference>
<feature type="domain" description="ABC transmembrane type-1" evidence="8">
    <location>
        <begin position="97"/>
        <end position="325"/>
    </location>
</feature>
<reference evidence="9 10" key="1">
    <citation type="submission" date="2017-10" db="EMBL/GenBank/DDBJ databases">
        <authorList>
            <person name="Banno H."/>
            <person name="Chua N.-H."/>
        </authorList>
    </citation>
    <scope>NUCLEOTIDE SEQUENCE [LARGE SCALE GENOMIC DNA]</scope>
    <source>
        <strain evidence="9 10">YW11</strain>
    </source>
</reference>
<keyword evidence="5 7" id="KW-1133">Transmembrane helix</keyword>
<evidence type="ECO:0000259" key="8">
    <source>
        <dbReference type="PROSITE" id="PS50928"/>
    </source>
</evidence>
<feature type="transmembrane region" description="Helical" evidence="7">
    <location>
        <begin position="12"/>
        <end position="32"/>
    </location>
</feature>
<dbReference type="InterPro" id="IPR035906">
    <property type="entry name" value="MetI-like_sf"/>
</dbReference>
<dbReference type="InterPro" id="IPR000515">
    <property type="entry name" value="MetI-like"/>
</dbReference>
<evidence type="ECO:0000313" key="10">
    <source>
        <dbReference type="Proteomes" id="UP000223527"/>
    </source>
</evidence>
<dbReference type="SUPFAM" id="SSF161098">
    <property type="entry name" value="MetI-like"/>
    <property type="match status" value="1"/>
</dbReference>
<dbReference type="RefSeq" id="WP_099094260.1">
    <property type="nucleotide sequence ID" value="NZ_PDNU01000003.1"/>
</dbReference>
<dbReference type="EMBL" id="PDNU01000003">
    <property type="protein sequence ID" value="PHK96530.1"/>
    <property type="molecule type" value="Genomic_DNA"/>
</dbReference>
<evidence type="ECO:0000256" key="7">
    <source>
        <dbReference type="RuleBase" id="RU363032"/>
    </source>
</evidence>
<feature type="transmembrane region" description="Helical" evidence="7">
    <location>
        <begin position="202"/>
        <end position="221"/>
    </location>
</feature>
<dbReference type="PANTHER" id="PTHR43163:SF6">
    <property type="entry name" value="DIPEPTIDE TRANSPORT SYSTEM PERMEASE PROTEIN DPPB-RELATED"/>
    <property type="match status" value="1"/>
</dbReference>
<keyword evidence="2 7" id="KW-0813">Transport</keyword>
<feature type="transmembrane region" description="Helical" evidence="7">
    <location>
        <begin position="303"/>
        <end position="328"/>
    </location>
</feature>
<keyword evidence="10" id="KW-1185">Reference proteome</keyword>
<name>A0A2C7ADL5_9PROT</name>
<comment type="similarity">
    <text evidence="7">Belongs to the binding-protein-dependent transport system permease family.</text>
</comment>
<keyword evidence="4 7" id="KW-0812">Transmembrane</keyword>
<dbReference type="PANTHER" id="PTHR43163">
    <property type="entry name" value="DIPEPTIDE TRANSPORT SYSTEM PERMEASE PROTEIN DPPB-RELATED"/>
    <property type="match status" value="1"/>
</dbReference>
<dbReference type="AlphaFoldDB" id="A0A2C7ADL5"/>
<evidence type="ECO:0000256" key="6">
    <source>
        <dbReference type="ARBA" id="ARBA00023136"/>
    </source>
</evidence>
<dbReference type="Pfam" id="PF19300">
    <property type="entry name" value="BPD_transp_1_N"/>
    <property type="match status" value="1"/>
</dbReference>
<organism evidence="9 10">
    <name type="scientific">Teichococcus rhizosphaerae</name>
    <dbReference type="NCBI Taxonomy" id="1335062"/>
    <lineage>
        <taxon>Bacteria</taxon>
        <taxon>Pseudomonadati</taxon>
        <taxon>Pseudomonadota</taxon>
        <taxon>Alphaproteobacteria</taxon>
        <taxon>Acetobacterales</taxon>
        <taxon>Roseomonadaceae</taxon>
        <taxon>Roseomonas</taxon>
    </lineage>
</organism>
<feature type="transmembrane region" description="Helical" evidence="7">
    <location>
        <begin position="264"/>
        <end position="282"/>
    </location>
</feature>
<sequence length="334" mass="35840">MKRLELILSRLLWLVPTLIGLGVITFLISHVIPTDPVAILAGENATAEQIAALRRELGFDRPLPVQLLAYFQDLLRGDMGVSLFSQQPIAEELATRLPATLELTFAAVLLASAIGIPLGVVSALRRNSAIDHALRVVTVSGLAIPSFWLAIQLQYLFAMKVGIAPLNGRIDGFGPEPLTGMMILDSLLQADWESLGGALRHIALPAITLALPAAATIARFTRAGVLEVVTSNYVLYECAMGLPGALVTWKYVLRNALISTVTQIGLIFGVLLSGAVVVEAVFDWPGLGAFAVISIIQSDHRAVMGFTLWAGAIFVIVNLIVDVLHTLIDPRSTR</sequence>